<dbReference type="RefSeq" id="WP_209338426.1">
    <property type="nucleotide sequence ID" value="NZ_JAGIQL010000008.1"/>
</dbReference>
<dbReference type="Proteomes" id="UP000670475">
    <property type="component" value="Unassembled WGS sequence"/>
</dbReference>
<organism evidence="1 2">
    <name type="scientific">Streptomyces montanisoli</name>
    <dbReference type="NCBI Taxonomy" id="2798581"/>
    <lineage>
        <taxon>Bacteria</taxon>
        <taxon>Bacillati</taxon>
        <taxon>Actinomycetota</taxon>
        <taxon>Actinomycetes</taxon>
        <taxon>Kitasatosporales</taxon>
        <taxon>Streptomycetaceae</taxon>
        <taxon>Streptomyces</taxon>
    </lineage>
</organism>
<reference evidence="1" key="1">
    <citation type="submission" date="2021-03" db="EMBL/GenBank/DDBJ databases">
        <title>Whole genome sequence of Streptomyces bomunensis MMS17-BM035.</title>
        <authorList>
            <person name="Lee J.H."/>
        </authorList>
    </citation>
    <scope>NUCLEOTIDE SEQUENCE</scope>
    <source>
        <strain evidence="1">MMS17-BM035</strain>
    </source>
</reference>
<comment type="caution">
    <text evidence="1">The sequence shown here is derived from an EMBL/GenBank/DDBJ whole genome shotgun (WGS) entry which is preliminary data.</text>
</comment>
<dbReference type="EMBL" id="JAGIQL010000008">
    <property type="protein sequence ID" value="MBP0456644.1"/>
    <property type="molecule type" value="Genomic_DNA"/>
</dbReference>
<protein>
    <submittedName>
        <fullName evidence="1">Uncharacterized protein</fullName>
    </submittedName>
</protein>
<evidence type="ECO:0000313" key="1">
    <source>
        <dbReference type="EMBL" id="MBP0456644.1"/>
    </source>
</evidence>
<keyword evidence="2" id="KW-1185">Reference proteome</keyword>
<evidence type="ECO:0000313" key="2">
    <source>
        <dbReference type="Proteomes" id="UP000670475"/>
    </source>
</evidence>
<name>A0A940M5R6_9ACTN</name>
<sequence>MPVLNVVFTEEEMASLRDQAEKEDISLKRLAHDAVLAEVRRRKITALAVRTARASAVLNKRLENE</sequence>
<proteinExistence type="predicted"/>
<gene>
    <name evidence="1" type="ORF">JFN87_03885</name>
</gene>
<dbReference type="AlphaFoldDB" id="A0A940M5R6"/>
<accession>A0A940M5R6</accession>